<sequence>MSSSSFTIDQSGNVRTTIPFLTAGTPSTFVILATDNGGLTGSATVTVNVVGTCTGGSGFGRAPIFQQPAFLFTVPCSTNSGNLIGTVPAFDPDGNAISYSISSSGFSVDSSGNIRSVSALSTASQTKTFVVAATDTTGLSTTATVTVSVGSVCQINGNAPGFNNGVINISQGPTCQQNLYTATVLEGTAVGTFVQRVNATSPTGSSIVWSIPDNPLGRFTINPQTGDISTAQTLGRRPRAALEFRVRGTDSQTGLYCESTIRINILPNTTIGTNNPTFPTAVWFINSGCPSTIGQFIGYVVASSPTGSTLTYSISPSTQLQINAQTGLITNAAPITANQLILATVTATDANGLATTTSVQVNAVCNTQNSLALPTTSFTVSSCSLVPSGTQVGTLAPTGGTAPYTYTVISGNFAVSSAGIVTTTTSAVQGIQTLVVQVNDQTGGSATGIVSLTITCTTPTASGVIANPNLNIPASSCVNNQAVGGTVVSPPLVGLASFGSPPYTFAISGTDPRFSLSPAGVITTQIPLAAGTYFTTVVVTANNGVTVGTATVTINACGPFPTLTPTTICAANTPAAGTTAGATLATLTATGGSGSGFTFSTPSTQLAVSSSGVVTAVGTLPAGTYTLPVTVTDSSGTANTQFVTVTVTSAATCPAVVLLALPLPPNTPIVIPPSDPTDPTGTVLPGQVAIASLTPTGGTPGYTFAPTVPDGRFLIDPTTGAISVSTILGPGTYSYQVTVTDANGQTASQTFPFIIQ</sequence>
<dbReference type="STRING" id="947166.A0A1D1UN65"/>
<keyword evidence="3" id="KW-0106">Calcium</keyword>
<accession>A0A1D1UN65</accession>
<dbReference type="CDD" id="cd11304">
    <property type="entry name" value="Cadherin_repeat"/>
    <property type="match status" value="3"/>
</dbReference>
<dbReference type="PANTHER" id="PTHR24026:SF126">
    <property type="entry name" value="PROTOCADHERIN FAT 4"/>
    <property type="match status" value="1"/>
</dbReference>
<keyword evidence="6" id="KW-1185">Reference proteome</keyword>
<dbReference type="InterPro" id="IPR013783">
    <property type="entry name" value="Ig-like_fold"/>
</dbReference>
<protein>
    <recommendedName>
        <fullName evidence="4">Cadherin domain-containing protein</fullName>
    </recommendedName>
</protein>
<dbReference type="OrthoDB" id="6079678at2759"/>
<dbReference type="InterPro" id="IPR015919">
    <property type="entry name" value="Cadherin-like_sf"/>
</dbReference>
<evidence type="ECO:0000313" key="5">
    <source>
        <dbReference type="EMBL" id="GAU91169.1"/>
    </source>
</evidence>
<dbReference type="GO" id="GO:0005509">
    <property type="term" value="F:calcium ion binding"/>
    <property type="evidence" value="ECO:0007669"/>
    <property type="project" value="UniProtKB-UniRule"/>
</dbReference>
<keyword evidence="2" id="KW-0472">Membrane</keyword>
<keyword evidence="2" id="KW-1133">Transmembrane helix</keyword>
<dbReference type="EMBL" id="BDGG01000002">
    <property type="protein sequence ID" value="GAU91169.1"/>
    <property type="molecule type" value="Genomic_DNA"/>
</dbReference>
<evidence type="ECO:0000259" key="4">
    <source>
        <dbReference type="PROSITE" id="PS50268"/>
    </source>
</evidence>
<gene>
    <name evidence="5" type="primary">RvY_03478</name>
    <name evidence="5" type="synonym">RvY_03478.2</name>
    <name evidence="5" type="ORF">RvY_03478-2</name>
</gene>
<dbReference type="GO" id="GO:0007156">
    <property type="term" value="P:homophilic cell adhesion via plasma membrane adhesion molecules"/>
    <property type="evidence" value="ECO:0007669"/>
    <property type="project" value="InterPro"/>
</dbReference>
<evidence type="ECO:0000256" key="1">
    <source>
        <dbReference type="ARBA" id="ARBA00022692"/>
    </source>
</evidence>
<name>A0A1D1UN65_RAMVA</name>
<feature type="domain" description="Cadherin" evidence="4">
    <location>
        <begin position="176"/>
        <end position="278"/>
    </location>
</feature>
<dbReference type="SMART" id="SM00112">
    <property type="entry name" value="CA"/>
    <property type="match status" value="3"/>
</dbReference>
<reference evidence="5 6" key="1">
    <citation type="journal article" date="2016" name="Nat. Commun.">
        <title>Extremotolerant tardigrade genome and improved radiotolerance of human cultured cells by tardigrade-unique protein.</title>
        <authorList>
            <person name="Hashimoto T."/>
            <person name="Horikawa D.D."/>
            <person name="Saito Y."/>
            <person name="Kuwahara H."/>
            <person name="Kozuka-Hata H."/>
            <person name="Shin-I T."/>
            <person name="Minakuchi Y."/>
            <person name="Ohishi K."/>
            <person name="Motoyama A."/>
            <person name="Aizu T."/>
            <person name="Enomoto A."/>
            <person name="Kondo K."/>
            <person name="Tanaka S."/>
            <person name="Hara Y."/>
            <person name="Koshikawa S."/>
            <person name="Sagara H."/>
            <person name="Miura T."/>
            <person name="Yokobori S."/>
            <person name="Miyagawa K."/>
            <person name="Suzuki Y."/>
            <person name="Kubo T."/>
            <person name="Oyama M."/>
            <person name="Kohara Y."/>
            <person name="Fujiyama A."/>
            <person name="Arakawa K."/>
            <person name="Katayama T."/>
            <person name="Toyoda A."/>
            <person name="Kunieda T."/>
        </authorList>
    </citation>
    <scope>NUCLEOTIDE SEQUENCE [LARGE SCALE GENOMIC DNA]</scope>
    <source>
        <strain evidence="5 6">YOKOZUNA-1</strain>
    </source>
</reference>
<comment type="caution">
    <text evidence="5">The sequence shown here is derived from an EMBL/GenBank/DDBJ whole genome shotgun (WGS) entry which is preliminary data.</text>
</comment>
<dbReference type="PROSITE" id="PS50268">
    <property type="entry name" value="CADHERIN_2"/>
    <property type="match status" value="2"/>
</dbReference>
<organism evidence="5 6">
    <name type="scientific">Ramazzottius varieornatus</name>
    <name type="common">Water bear</name>
    <name type="synonym">Tardigrade</name>
    <dbReference type="NCBI Taxonomy" id="947166"/>
    <lineage>
        <taxon>Eukaryota</taxon>
        <taxon>Metazoa</taxon>
        <taxon>Ecdysozoa</taxon>
        <taxon>Tardigrada</taxon>
        <taxon>Eutardigrada</taxon>
        <taxon>Parachela</taxon>
        <taxon>Hypsibioidea</taxon>
        <taxon>Ramazzottiidae</taxon>
        <taxon>Ramazzottius</taxon>
    </lineage>
</organism>
<dbReference type="Proteomes" id="UP000186922">
    <property type="component" value="Unassembled WGS sequence"/>
</dbReference>
<dbReference type="AlphaFoldDB" id="A0A1D1UN65"/>
<keyword evidence="1" id="KW-0812">Transmembrane</keyword>
<dbReference type="Gene3D" id="2.60.40.60">
    <property type="entry name" value="Cadherins"/>
    <property type="match status" value="3"/>
</dbReference>
<dbReference type="Gene3D" id="2.60.40.10">
    <property type="entry name" value="Immunoglobulins"/>
    <property type="match status" value="1"/>
</dbReference>
<dbReference type="GO" id="GO:0005886">
    <property type="term" value="C:plasma membrane"/>
    <property type="evidence" value="ECO:0007669"/>
    <property type="project" value="UniProtKB-SubCell"/>
</dbReference>
<feature type="domain" description="Cadherin" evidence="4">
    <location>
        <begin position="66"/>
        <end position="162"/>
    </location>
</feature>
<evidence type="ECO:0000256" key="3">
    <source>
        <dbReference type="PROSITE-ProRule" id="PRU00043"/>
    </source>
</evidence>
<proteinExistence type="predicted"/>
<evidence type="ECO:0000313" key="6">
    <source>
        <dbReference type="Proteomes" id="UP000186922"/>
    </source>
</evidence>
<dbReference type="Pfam" id="PF00028">
    <property type="entry name" value="Cadherin"/>
    <property type="match status" value="1"/>
</dbReference>
<dbReference type="InterPro" id="IPR002126">
    <property type="entry name" value="Cadherin-like_dom"/>
</dbReference>
<dbReference type="PRINTS" id="PR00205">
    <property type="entry name" value="CADHERIN"/>
</dbReference>
<evidence type="ECO:0000256" key="2">
    <source>
        <dbReference type="ARBA" id="ARBA00022989"/>
    </source>
</evidence>
<dbReference type="PANTHER" id="PTHR24026">
    <property type="entry name" value="FAT ATYPICAL CADHERIN-RELATED"/>
    <property type="match status" value="1"/>
</dbReference>
<dbReference type="SUPFAM" id="SSF49313">
    <property type="entry name" value="Cadherin-like"/>
    <property type="match status" value="3"/>
</dbReference>